<evidence type="ECO:0000313" key="2">
    <source>
        <dbReference type="Proteomes" id="UP000248291"/>
    </source>
</evidence>
<protein>
    <submittedName>
        <fullName evidence="1">Uncharacterized protein</fullName>
    </submittedName>
</protein>
<dbReference type="Proteomes" id="UP000248291">
    <property type="component" value="Unassembled WGS sequence"/>
</dbReference>
<dbReference type="EMBL" id="BGKA01000021">
    <property type="protein sequence ID" value="GBH14739.1"/>
    <property type="molecule type" value="Genomic_DNA"/>
</dbReference>
<reference evidence="1 2" key="1">
    <citation type="submission" date="2018-04" db="EMBL/GenBank/DDBJ databases">
        <title>Draft genome sequence of Pseudomonas syringae pv. actinidiae biovar 3 strains isolated from kiwifruit in Kagawa prefecture.</title>
        <authorList>
            <person name="Tabuchi M."/>
            <person name="Saito M."/>
            <person name="Fujiwara S."/>
            <person name="Sasa N."/>
            <person name="Akimitsu K."/>
            <person name="Gomi K."/>
            <person name="Konishi-Sugita S."/>
            <person name="Hamano K."/>
            <person name="Kataoka I."/>
        </authorList>
    </citation>
    <scope>NUCLEOTIDE SEQUENCE [LARGE SCALE GENOMIC DNA]</scope>
    <source>
        <strain evidence="1 2">MAFF212211</strain>
    </source>
</reference>
<name>A0AAN4PZV1_PSESF</name>
<sequence length="301" mass="32921">MRRLRSWIAPARQGPQSFKRRDKQRRAIFVLRFQRTLVDDQARAHGGAQGDALDVNTFRGSRLDTLQVSDQGFNVFLQLDCVETDFANGSVDNAVFVGAITNLTSLGVLDSGSHVRSNSADFWVRHQATRTENLTQLAHNAHCVRGSDDDVIVQIAGFHFSSQIVHTNAVSTSSQSGFSSRTLGENCNAYSFTGAVRQYGSATNNLVGFTRINTQVDSDVDRLAELDSRQLGQQSSCIHKVVRLASFNLFGDCLLTLGQLSHYTPSTLRPMLRAEPAMVRTAASMSAAVRSAFFALAISSS</sequence>
<gene>
    <name evidence="1" type="ORF">KPSA3_00651</name>
</gene>
<proteinExistence type="predicted"/>
<organism evidence="1 2">
    <name type="scientific">Pseudomonas syringae pv. actinidiae</name>
    <dbReference type="NCBI Taxonomy" id="103796"/>
    <lineage>
        <taxon>Bacteria</taxon>
        <taxon>Pseudomonadati</taxon>
        <taxon>Pseudomonadota</taxon>
        <taxon>Gammaproteobacteria</taxon>
        <taxon>Pseudomonadales</taxon>
        <taxon>Pseudomonadaceae</taxon>
        <taxon>Pseudomonas</taxon>
        <taxon>Pseudomonas syringae</taxon>
    </lineage>
</organism>
<comment type="caution">
    <text evidence="1">The sequence shown here is derived from an EMBL/GenBank/DDBJ whole genome shotgun (WGS) entry which is preliminary data.</text>
</comment>
<dbReference type="AntiFam" id="ANF00231">
    <property type="entry name" value="Shadow ORF (opposite rplA)"/>
</dbReference>
<evidence type="ECO:0000313" key="1">
    <source>
        <dbReference type="EMBL" id="GBH14739.1"/>
    </source>
</evidence>
<accession>A0AAN4PZV1</accession>
<dbReference type="AlphaFoldDB" id="A0AAN4PZV1"/>